<dbReference type="RefSeq" id="WP_088354371.1">
    <property type="nucleotide sequence ID" value="NZ_CP061813.1"/>
</dbReference>
<sequence length="84" mass="9799">MGLLKTLLIILAFYYGFKFLARLFAPVLIKKAAETMQKKAEEQFRTKQQKEVVREGETIIDKKPIKNQQSKDSVGEYVDFEEIE</sequence>
<reference evidence="2 3" key="1">
    <citation type="journal article" date="2016" name="Int. J. Syst. Evol. Microbiol.">
        <title>Polaribacter haliotis sp. nov., isolated from the gut of abalone Haliotis discus hannai.</title>
        <authorList>
            <person name="Kim Y.O."/>
            <person name="Park I.S."/>
            <person name="Park S."/>
            <person name="Nam B.H."/>
            <person name="Park J.M."/>
            <person name="Kim D.G."/>
            <person name="Yoon J.H."/>
        </authorList>
    </citation>
    <scope>NUCLEOTIDE SEQUENCE [LARGE SCALE GENOMIC DNA]</scope>
    <source>
        <strain evidence="2 3">KCTC 52418</strain>
    </source>
</reference>
<name>A0A7L8AEZ0_9FLAO</name>
<dbReference type="KEGG" id="phal:H9I45_14710"/>
<protein>
    <submittedName>
        <fullName evidence="2">DUF4834 family protein</fullName>
    </submittedName>
</protein>
<evidence type="ECO:0000256" key="1">
    <source>
        <dbReference type="SAM" id="Phobius"/>
    </source>
</evidence>
<dbReference type="Proteomes" id="UP000516764">
    <property type="component" value="Chromosome"/>
</dbReference>
<keyword evidence="1" id="KW-0472">Membrane</keyword>
<organism evidence="2 3">
    <name type="scientific">Polaribacter haliotis</name>
    <dbReference type="NCBI Taxonomy" id="1888915"/>
    <lineage>
        <taxon>Bacteria</taxon>
        <taxon>Pseudomonadati</taxon>
        <taxon>Bacteroidota</taxon>
        <taxon>Flavobacteriia</taxon>
        <taxon>Flavobacteriales</taxon>
        <taxon>Flavobacteriaceae</taxon>
    </lineage>
</organism>
<keyword evidence="3" id="KW-1185">Reference proteome</keyword>
<dbReference type="OrthoDB" id="1123055at2"/>
<dbReference type="EMBL" id="CP061813">
    <property type="protein sequence ID" value="QOD60576.1"/>
    <property type="molecule type" value="Genomic_DNA"/>
</dbReference>
<evidence type="ECO:0000313" key="3">
    <source>
        <dbReference type="Proteomes" id="UP000516764"/>
    </source>
</evidence>
<keyword evidence="1" id="KW-0812">Transmembrane</keyword>
<dbReference type="InterPro" id="IPR032272">
    <property type="entry name" value="DUF4834"/>
</dbReference>
<evidence type="ECO:0000313" key="2">
    <source>
        <dbReference type="EMBL" id="QOD60576.1"/>
    </source>
</evidence>
<feature type="transmembrane region" description="Helical" evidence="1">
    <location>
        <begin position="6"/>
        <end position="29"/>
    </location>
</feature>
<dbReference type="Pfam" id="PF16118">
    <property type="entry name" value="DUF4834"/>
    <property type="match status" value="1"/>
</dbReference>
<accession>A0A7L8AEZ0</accession>
<gene>
    <name evidence="2" type="ORF">H9I45_14710</name>
</gene>
<keyword evidence="1" id="KW-1133">Transmembrane helix</keyword>
<dbReference type="AlphaFoldDB" id="A0A7L8AEZ0"/>
<proteinExistence type="predicted"/>